<organism evidence="3 4">
    <name type="scientific">Halovibrio salipaludis</name>
    <dbReference type="NCBI Taxonomy" id="2032626"/>
    <lineage>
        <taxon>Bacteria</taxon>
        <taxon>Pseudomonadati</taxon>
        <taxon>Pseudomonadota</taxon>
        <taxon>Gammaproteobacteria</taxon>
        <taxon>Oceanospirillales</taxon>
        <taxon>Halomonadaceae</taxon>
        <taxon>Halovibrio</taxon>
    </lineage>
</organism>
<feature type="transmembrane region" description="Helical" evidence="1">
    <location>
        <begin position="42"/>
        <end position="59"/>
    </location>
</feature>
<evidence type="ECO:0000313" key="4">
    <source>
        <dbReference type="Proteomes" id="UP000218896"/>
    </source>
</evidence>
<reference evidence="3 4" key="1">
    <citation type="submission" date="2017-08" db="EMBL/GenBank/DDBJ databases">
        <title>Halovibrio sewagensis sp. nov., isolated from wastewater of high salinity.</title>
        <authorList>
            <person name="Dong X."/>
            <person name="Zhang G."/>
        </authorList>
    </citation>
    <scope>NUCLEOTIDE SEQUENCE [LARGE SCALE GENOMIC DNA]</scope>
    <source>
        <strain evidence="3 4">YL5-2</strain>
    </source>
</reference>
<proteinExistence type="predicted"/>
<feature type="domain" description="DUF2062" evidence="2">
    <location>
        <begin position="23"/>
        <end position="164"/>
    </location>
</feature>
<dbReference type="PANTHER" id="PTHR40547:SF1">
    <property type="entry name" value="SLL0298 PROTEIN"/>
    <property type="match status" value="1"/>
</dbReference>
<dbReference type="GO" id="GO:0005524">
    <property type="term" value="F:ATP binding"/>
    <property type="evidence" value="ECO:0007669"/>
    <property type="project" value="UniProtKB-KW"/>
</dbReference>
<dbReference type="AlphaFoldDB" id="A0A2A2F9D4"/>
<feature type="transmembrane region" description="Helical" evidence="1">
    <location>
        <begin position="129"/>
        <end position="151"/>
    </location>
</feature>
<gene>
    <name evidence="3" type="ORF">CK501_06685</name>
</gene>
<dbReference type="EMBL" id="NSKD01000002">
    <property type="protein sequence ID" value="PAU81239.1"/>
    <property type="molecule type" value="Genomic_DNA"/>
</dbReference>
<sequence>MDRRFFKRLIPHPDQLRRFRALKLLGNVLHEPNLWHINRHSVSRAILLGVFWCMVPMPFQSLPAAMTAIWFNANLPLTLITLWISNPLTMGPLLYAGYAVGVLVLGRPGEAEQFQLSWEWISSRLIEVGVPLYIGSLILGVVFSLSAYFAIQQLWRRRVRQRWHQRQHERRLRNGPH</sequence>
<keyword evidence="1" id="KW-0812">Transmembrane</keyword>
<name>A0A2A2F9D4_9GAMM</name>
<accession>A0A2A2F9D4</accession>
<keyword evidence="1" id="KW-0472">Membrane</keyword>
<evidence type="ECO:0000313" key="3">
    <source>
        <dbReference type="EMBL" id="PAU81239.1"/>
    </source>
</evidence>
<evidence type="ECO:0000256" key="1">
    <source>
        <dbReference type="SAM" id="Phobius"/>
    </source>
</evidence>
<protein>
    <submittedName>
        <fullName evidence="3">ATP-binding protein</fullName>
    </submittedName>
</protein>
<dbReference type="Proteomes" id="UP000218896">
    <property type="component" value="Unassembled WGS sequence"/>
</dbReference>
<dbReference type="InterPro" id="IPR018639">
    <property type="entry name" value="DUF2062"/>
</dbReference>
<keyword evidence="3" id="KW-0547">Nucleotide-binding</keyword>
<evidence type="ECO:0000259" key="2">
    <source>
        <dbReference type="Pfam" id="PF09835"/>
    </source>
</evidence>
<dbReference type="RefSeq" id="WP_095616964.1">
    <property type="nucleotide sequence ID" value="NZ_NSKD01000002.1"/>
</dbReference>
<dbReference type="Pfam" id="PF09835">
    <property type="entry name" value="DUF2062"/>
    <property type="match status" value="1"/>
</dbReference>
<keyword evidence="3" id="KW-0067">ATP-binding</keyword>
<comment type="caution">
    <text evidence="3">The sequence shown here is derived from an EMBL/GenBank/DDBJ whole genome shotgun (WGS) entry which is preliminary data.</text>
</comment>
<dbReference type="PANTHER" id="PTHR40547">
    <property type="entry name" value="SLL0298 PROTEIN"/>
    <property type="match status" value="1"/>
</dbReference>
<dbReference type="OrthoDB" id="9786029at2"/>
<keyword evidence="1" id="KW-1133">Transmembrane helix</keyword>
<keyword evidence="4" id="KW-1185">Reference proteome</keyword>